<name>C0R942_BORVA</name>
<keyword evidence="1" id="KW-0614">Plasmid</keyword>
<geneLocation type="plasmid" evidence="1 2">
    <name>VS116_lp28-3</name>
</geneLocation>
<protein>
    <submittedName>
        <fullName evidence="1">Uncharacterized protein</fullName>
    </submittedName>
</protein>
<proteinExistence type="predicted"/>
<dbReference type="AlphaFoldDB" id="C0R942"/>
<reference evidence="1 2" key="1">
    <citation type="journal article" date="2012" name="J. Bacteriol.">
        <title>Whole-Genome Sequences of Borrelia bissettii, Borrelia valaisiana, and Borrelia spielmanii.</title>
        <authorList>
            <person name="Schutzer S.E."/>
            <person name="Fraser-Liggett C.M."/>
            <person name="Qiu W.G."/>
            <person name="Kraiczy P."/>
            <person name="Mongodin E.F."/>
            <person name="Dunn J.J."/>
            <person name="Luft B.J."/>
            <person name="Casjens S.R."/>
        </authorList>
    </citation>
    <scope>NUCLEOTIDE SEQUENCE [LARGE SCALE GENOMIC DNA]</scope>
    <source>
        <strain evidence="1 2">VS116</strain>
        <plasmid evidence="1">VS116_lp28-3</plasmid>
    </source>
</reference>
<dbReference type="HOGENOM" id="CLU_3077412_0_0_12"/>
<dbReference type="EMBL" id="CP001440">
    <property type="protein sequence ID" value="ACN53013.1"/>
    <property type="molecule type" value="Genomic_DNA"/>
</dbReference>
<sequence length="52" mass="6044">MLICFYSNFFLVGLDLEKNLSKNNLDEFILISEHLINSTSTIHQLLGNYYGF</sequence>
<evidence type="ECO:0000313" key="1">
    <source>
        <dbReference type="EMBL" id="ACN53013.1"/>
    </source>
</evidence>
<dbReference type="Proteomes" id="UP000006163">
    <property type="component" value="Plasmid VS116_lp28-3"/>
</dbReference>
<accession>C0R942</accession>
<keyword evidence="2" id="KW-1185">Reference proteome</keyword>
<gene>
    <name evidence="1" type="ORF">BVAVS116_H0127</name>
</gene>
<organism evidence="1 2">
    <name type="scientific">Borreliella valaisiana VS116</name>
    <dbReference type="NCBI Taxonomy" id="445987"/>
    <lineage>
        <taxon>Bacteria</taxon>
        <taxon>Pseudomonadati</taxon>
        <taxon>Spirochaetota</taxon>
        <taxon>Spirochaetia</taxon>
        <taxon>Spirochaetales</taxon>
        <taxon>Borreliaceae</taxon>
        <taxon>Borreliella</taxon>
    </lineage>
</organism>
<evidence type="ECO:0000313" key="2">
    <source>
        <dbReference type="Proteomes" id="UP000006163"/>
    </source>
</evidence>